<name>A0AAW6GBP6_BACUN</name>
<dbReference type="AlphaFoldDB" id="A0AAW6GBP6"/>
<evidence type="ECO:0008006" key="3">
    <source>
        <dbReference type="Google" id="ProtNLM"/>
    </source>
</evidence>
<sequence length="72" mass="8833">MFQINQKNLYLLLSGKMSWLVEYLYDDYGFTLQECLNRIYHRSKLYKKLSTESTKYWHLGPVDLYEELKMEL</sequence>
<comment type="caution">
    <text evidence="1">The sequence shown here is derived from an EMBL/GenBank/DDBJ whole genome shotgun (WGS) entry which is preliminary data.</text>
</comment>
<proteinExistence type="predicted"/>
<reference evidence="1" key="1">
    <citation type="submission" date="2022-10" db="EMBL/GenBank/DDBJ databases">
        <title>Human gut microbiome strain richness.</title>
        <authorList>
            <person name="Chen-Liaw A."/>
        </authorList>
    </citation>
    <scope>NUCLEOTIDE SEQUENCE</scope>
    <source>
        <strain evidence="1">BSD2780061687st1_G10_BSD2780061687b_171204</strain>
    </source>
</reference>
<dbReference type="EMBL" id="JAQNSB010000005">
    <property type="protein sequence ID" value="MDC1854149.1"/>
    <property type="molecule type" value="Genomic_DNA"/>
</dbReference>
<evidence type="ECO:0000313" key="1">
    <source>
        <dbReference type="EMBL" id="MDC1854149.1"/>
    </source>
</evidence>
<organism evidence="1 2">
    <name type="scientific">Bacteroides uniformis</name>
    <dbReference type="NCBI Taxonomy" id="820"/>
    <lineage>
        <taxon>Bacteria</taxon>
        <taxon>Pseudomonadati</taxon>
        <taxon>Bacteroidota</taxon>
        <taxon>Bacteroidia</taxon>
        <taxon>Bacteroidales</taxon>
        <taxon>Bacteroidaceae</taxon>
        <taxon>Bacteroides</taxon>
    </lineage>
</organism>
<dbReference type="RefSeq" id="WP_217291145.1">
    <property type="nucleotide sequence ID" value="NZ_CAXVJK010000002.1"/>
</dbReference>
<accession>A0AAW6GBP6</accession>
<gene>
    <name evidence="1" type="ORF">POZ22_04995</name>
</gene>
<dbReference type="Proteomes" id="UP001214113">
    <property type="component" value="Unassembled WGS sequence"/>
</dbReference>
<evidence type="ECO:0000313" key="2">
    <source>
        <dbReference type="Proteomes" id="UP001214113"/>
    </source>
</evidence>
<protein>
    <recommendedName>
        <fullName evidence="3">DUF3791 domain-containing protein</fullName>
    </recommendedName>
</protein>